<proteinExistence type="predicted"/>
<dbReference type="InterPro" id="IPR013424">
    <property type="entry name" value="Ice-binding_C"/>
</dbReference>
<gene>
    <name evidence="2" type="ORF">SCALIN_C04_0121</name>
</gene>
<keyword evidence="3" id="KW-1185">Reference proteome</keyword>
<name>A0A286TUU0_9BACT</name>
<sequence length="212" mass="22493">MKIKLTAIIFICLISFGLGMNKNSYGLQIVNQVGADSVDGSSALTFNGSNGWIILNKTWTHSYVAEATNIDTINFATLEIDLLDADGGFLRMQNGGTTIADFNPPNVTQDNGTPGLWRDSTHANANNTTFAIDLPTFETALLSGSFTIAGLNQGMTIWGTNRAILTIDYEAVATAPASVPEPATVALLGIGIAGLAGTELRRRRKKKAVVNS</sequence>
<feature type="domain" description="Ice-binding protein C-terminal" evidence="1">
    <location>
        <begin position="178"/>
        <end position="201"/>
    </location>
</feature>
<accession>A0A286TUU0</accession>
<evidence type="ECO:0000313" key="3">
    <source>
        <dbReference type="Proteomes" id="UP000218542"/>
    </source>
</evidence>
<dbReference type="RefSeq" id="WP_096892770.1">
    <property type="nucleotide sequence ID" value="NZ_BAOS01000004.1"/>
</dbReference>
<organism evidence="2 3">
    <name type="scientific">Candidatus Scalindua japonica</name>
    <dbReference type="NCBI Taxonomy" id="1284222"/>
    <lineage>
        <taxon>Bacteria</taxon>
        <taxon>Pseudomonadati</taxon>
        <taxon>Planctomycetota</taxon>
        <taxon>Candidatus Brocadiia</taxon>
        <taxon>Candidatus Brocadiales</taxon>
        <taxon>Candidatus Scalinduaceae</taxon>
        <taxon>Candidatus Scalindua</taxon>
    </lineage>
</organism>
<dbReference type="NCBIfam" id="TIGR02595">
    <property type="entry name" value="PEP_CTERM"/>
    <property type="match status" value="1"/>
</dbReference>
<evidence type="ECO:0000259" key="1">
    <source>
        <dbReference type="Pfam" id="PF07589"/>
    </source>
</evidence>
<comment type="caution">
    <text evidence="2">The sequence shown here is derived from an EMBL/GenBank/DDBJ whole genome shotgun (WGS) entry which is preliminary data.</text>
</comment>
<dbReference type="AlphaFoldDB" id="A0A286TUU0"/>
<evidence type="ECO:0000313" key="2">
    <source>
        <dbReference type="EMBL" id="GAX59633.1"/>
    </source>
</evidence>
<dbReference type="Pfam" id="PF07589">
    <property type="entry name" value="PEP-CTERM"/>
    <property type="match status" value="1"/>
</dbReference>
<dbReference type="EMBL" id="BAOS01000004">
    <property type="protein sequence ID" value="GAX59633.1"/>
    <property type="molecule type" value="Genomic_DNA"/>
</dbReference>
<reference evidence="3" key="1">
    <citation type="journal article" date="2017" name="Environ. Microbiol. Rep.">
        <title>Genetic Diversity of Marine Anaerobic Ammonium-Oxidizing Bacteria as Revealed by Genomic and Proteomic Analyses of 'Candidatus Scalindua japonica'.</title>
        <authorList>
            <person name="Oshiki M."/>
            <person name="Mizuto K."/>
            <person name="Kimura Z."/>
            <person name="Kindaichi T."/>
            <person name="Satoh H."/>
            <person name="Okabe S."/>
        </authorList>
    </citation>
    <scope>NUCLEOTIDE SEQUENCE [LARGE SCALE GENOMIC DNA]</scope>
    <source>
        <strain evidence="3">husup-a2</strain>
    </source>
</reference>
<protein>
    <recommendedName>
        <fullName evidence="1">Ice-binding protein C-terminal domain-containing protein</fullName>
    </recommendedName>
</protein>
<dbReference type="Proteomes" id="UP000218542">
    <property type="component" value="Unassembled WGS sequence"/>
</dbReference>